<dbReference type="CDD" id="cd18989">
    <property type="entry name" value="LGIC_ECD_cation"/>
    <property type="match status" value="1"/>
</dbReference>
<dbReference type="CDD" id="cd19051">
    <property type="entry name" value="LGIC_TM_cation"/>
    <property type="match status" value="1"/>
</dbReference>
<evidence type="ECO:0000256" key="3">
    <source>
        <dbReference type="ARBA" id="ARBA00022989"/>
    </source>
</evidence>
<feature type="transmembrane region" description="Helical" evidence="5">
    <location>
        <begin position="231"/>
        <end position="255"/>
    </location>
</feature>
<dbReference type="Proteomes" id="UP000245119">
    <property type="component" value="Linkage Group LG5"/>
</dbReference>
<dbReference type="InterPro" id="IPR006029">
    <property type="entry name" value="Neurotrans-gated_channel_TM"/>
</dbReference>
<keyword evidence="5" id="KW-0407">Ion channel</keyword>
<comment type="similarity">
    <text evidence="5">Belongs to the ligand-gated ion channel (TC 1.A.9) family.</text>
</comment>
<feature type="transmembrane region" description="Helical" evidence="5">
    <location>
        <begin position="262"/>
        <end position="280"/>
    </location>
</feature>
<feature type="signal peptide" evidence="5">
    <location>
        <begin position="1"/>
        <end position="19"/>
    </location>
</feature>
<name>A0A2T7PC65_POMCA</name>
<dbReference type="FunFam" id="2.70.170.10:FF:000028">
    <property type="entry name" value="AcetylCholine Receptor"/>
    <property type="match status" value="1"/>
</dbReference>
<dbReference type="PROSITE" id="PS00236">
    <property type="entry name" value="NEUROTR_ION_CHANNEL"/>
    <property type="match status" value="1"/>
</dbReference>
<feature type="domain" description="Neurotransmitter-gated ion-channel ligand-binding" evidence="6">
    <location>
        <begin position="27"/>
        <end position="228"/>
    </location>
</feature>
<feature type="transmembrane region" description="Helical" evidence="5">
    <location>
        <begin position="410"/>
        <end position="429"/>
    </location>
</feature>
<dbReference type="InterPro" id="IPR018000">
    <property type="entry name" value="Neurotransmitter_ion_chnl_CS"/>
</dbReference>
<evidence type="ECO:0000313" key="9">
    <source>
        <dbReference type="Proteomes" id="UP000245119"/>
    </source>
</evidence>
<keyword evidence="2 5" id="KW-0812">Transmembrane</keyword>
<gene>
    <name evidence="8" type="ORF">C0Q70_10278</name>
</gene>
<evidence type="ECO:0000259" key="7">
    <source>
        <dbReference type="Pfam" id="PF02932"/>
    </source>
</evidence>
<dbReference type="GO" id="GO:0004888">
    <property type="term" value="F:transmembrane signaling receptor activity"/>
    <property type="evidence" value="ECO:0007669"/>
    <property type="project" value="InterPro"/>
</dbReference>
<dbReference type="PANTHER" id="PTHR18945">
    <property type="entry name" value="NEUROTRANSMITTER GATED ION CHANNEL"/>
    <property type="match status" value="1"/>
</dbReference>
<comment type="caution">
    <text evidence="8">The sequence shown here is derived from an EMBL/GenBank/DDBJ whole genome shotgun (WGS) entry which is preliminary data.</text>
</comment>
<keyword evidence="5" id="KW-0732">Signal</keyword>
<dbReference type="InterPro" id="IPR038050">
    <property type="entry name" value="Neuro_actylchol_rec"/>
</dbReference>
<comment type="subcellular location">
    <subcellularLocation>
        <location evidence="1">Membrane</location>
        <topology evidence="1">Multi-pass membrane protein</topology>
    </subcellularLocation>
</comment>
<reference evidence="8 9" key="1">
    <citation type="submission" date="2018-04" db="EMBL/GenBank/DDBJ databases">
        <title>The genome of golden apple snail Pomacea canaliculata provides insight into stress tolerance and invasive adaptation.</title>
        <authorList>
            <person name="Liu C."/>
            <person name="Liu B."/>
            <person name="Ren Y."/>
            <person name="Zhang Y."/>
            <person name="Wang H."/>
            <person name="Li S."/>
            <person name="Jiang F."/>
            <person name="Yin L."/>
            <person name="Zhang G."/>
            <person name="Qian W."/>
            <person name="Fan W."/>
        </authorList>
    </citation>
    <scope>NUCLEOTIDE SEQUENCE [LARGE SCALE GENOMIC DNA]</scope>
    <source>
        <strain evidence="8">SZHN2017</strain>
        <tissue evidence="8">Muscle</tissue>
    </source>
</reference>
<dbReference type="InterPro" id="IPR036734">
    <property type="entry name" value="Neur_chan_lig-bd_sf"/>
</dbReference>
<dbReference type="GO" id="GO:0016020">
    <property type="term" value="C:membrane"/>
    <property type="evidence" value="ECO:0007669"/>
    <property type="project" value="UniProtKB-SubCell"/>
</dbReference>
<dbReference type="STRING" id="400727.A0A2T7PC65"/>
<dbReference type="SUPFAM" id="SSF63712">
    <property type="entry name" value="Nicotinic receptor ligand binding domain-like"/>
    <property type="match status" value="1"/>
</dbReference>
<protein>
    <recommendedName>
        <fullName evidence="10">Neurotransmitter-gated ion-channel ligand-binding domain-containing protein</fullName>
    </recommendedName>
</protein>
<organism evidence="8 9">
    <name type="scientific">Pomacea canaliculata</name>
    <name type="common">Golden apple snail</name>
    <dbReference type="NCBI Taxonomy" id="400727"/>
    <lineage>
        <taxon>Eukaryota</taxon>
        <taxon>Metazoa</taxon>
        <taxon>Spiralia</taxon>
        <taxon>Lophotrochozoa</taxon>
        <taxon>Mollusca</taxon>
        <taxon>Gastropoda</taxon>
        <taxon>Caenogastropoda</taxon>
        <taxon>Architaenioglossa</taxon>
        <taxon>Ampullarioidea</taxon>
        <taxon>Ampullariidae</taxon>
        <taxon>Pomacea</taxon>
    </lineage>
</organism>
<dbReference type="OrthoDB" id="6153337at2759"/>
<feature type="domain" description="Neurotransmitter-gated ion-channel transmembrane" evidence="7">
    <location>
        <begin position="243"/>
        <end position="371"/>
    </location>
</feature>
<dbReference type="PRINTS" id="PR00252">
    <property type="entry name" value="NRIONCHANNEL"/>
</dbReference>
<keyword evidence="4 5" id="KW-0472">Membrane</keyword>
<evidence type="ECO:0000256" key="5">
    <source>
        <dbReference type="RuleBase" id="RU000687"/>
    </source>
</evidence>
<evidence type="ECO:0000259" key="6">
    <source>
        <dbReference type="Pfam" id="PF02931"/>
    </source>
</evidence>
<feature type="transmembrane region" description="Helical" evidence="5">
    <location>
        <begin position="292"/>
        <end position="318"/>
    </location>
</feature>
<dbReference type="EMBL" id="PZQS01000005">
    <property type="protein sequence ID" value="PVD31002.1"/>
    <property type="molecule type" value="Genomic_DNA"/>
</dbReference>
<accession>A0A2T7PC65</accession>
<keyword evidence="5" id="KW-0813">Transport</keyword>
<dbReference type="InterPro" id="IPR006202">
    <property type="entry name" value="Neur_chan_lig-bd"/>
</dbReference>
<evidence type="ECO:0000256" key="1">
    <source>
        <dbReference type="ARBA" id="ARBA00004141"/>
    </source>
</evidence>
<dbReference type="InterPro" id="IPR006201">
    <property type="entry name" value="Neur_channel"/>
</dbReference>
<keyword evidence="5" id="KW-0406">Ion transport</keyword>
<dbReference type="SUPFAM" id="SSF90112">
    <property type="entry name" value="Neurotransmitter-gated ion-channel transmembrane pore"/>
    <property type="match status" value="1"/>
</dbReference>
<sequence>MDTVHLASLTMLLVKAVFSQSAEDVARVHSDLLTNQFPKVRPEKDLSQVTVVNMSFHLISVNGLDTASQKLSTNGWIKVSWKNTYLEWDPANYSGVWRIFPEPDKVWLPRLTVINSLNELKPIGTSYSFIMVTSDGITSWYPAEVFETFCAINVKQFPFDFQTCNFAIFNWGESKIEVDLQVTNDSVDLSTYFNNSQWEMTNTRVFKEFMKVDGESHPVVTVEITLKRLNVLLVLTAVLPIDVLSLINVFVFLIPPQSEERLSFSMSAFLSYGVFFSFLLDSLPSSGGEVPLALLLTTVLLFLSAACILLCILTSILVHRDDVTRPVPVFTKNVVLWLEVVLLMKRKPSRLQHVNKINVVGVAVEEVTEDSISQAVYAREDNHARQEPVLPVTSQQSVTWLRVCLALDRLFFTTFFAVLIVMNGVFFFITI</sequence>
<dbReference type="GO" id="GO:0005230">
    <property type="term" value="F:extracellular ligand-gated monoatomic ion channel activity"/>
    <property type="evidence" value="ECO:0007669"/>
    <property type="project" value="InterPro"/>
</dbReference>
<dbReference type="Gene3D" id="1.20.58.390">
    <property type="entry name" value="Neurotransmitter-gated ion-channel transmembrane domain"/>
    <property type="match status" value="1"/>
</dbReference>
<evidence type="ECO:0008006" key="10">
    <source>
        <dbReference type="Google" id="ProtNLM"/>
    </source>
</evidence>
<keyword evidence="9" id="KW-1185">Reference proteome</keyword>
<dbReference type="InterPro" id="IPR036719">
    <property type="entry name" value="Neuro-gated_channel_TM_sf"/>
</dbReference>
<dbReference type="Pfam" id="PF02931">
    <property type="entry name" value="Neur_chan_LBD"/>
    <property type="match status" value="1"/>
</dbReference>
<keyword evidence="3 5" id="KW-1133">Transmembrane helix</keyword>
<proteinExistence type="inferred from homology"/>
<dbReference type="AlphaFoldDB" id="A0A2T7PC65"/>
<evidence type="ECO:0000313" key="8">
    <source>
        <dbReference type="EMBL" id="PVD31002.1"/>
    </source>
</evidence>
<dbReference type="Gene3D" id="2.70.170.10">
    <property type="entry name" value="Neurotransmitter-gated ion-channel ligand-binding domain"/>
    <property type="match status" value="1"/>
</dbReference>
<dbReference type="Pfam" id="PF02932">
    <property type="entry name" value="Neur_chan_memb"/>
    <property type="match status" value="1"/>
</dbReference>
<feature type="chain" id="PRO_5022269033" description="Neurotransmitter-gated ion-channel ligand-binding domain-containing protein" evidence="5">
    <location>
        <begin position="20"/>
        <end position="431"/>
    </location>
</feature>
<evidence type="ECO:0000256" key="2">
    <source>
        <dbReference type="ARBA" id="ARBA00022692"/>
    </source>
</evidence>
<evidence type="ECO:0000256" key="4">
    <source>
        <dbReference type="ARBA" id="ARBA00023136"/>
    </source>
</evidence>